<dbReference type="Pfam" id="PF02843">
    <property type="entry name" value="GARS_C"/>
    <property type="match status" value="1"/>
</dbReference>
<dbReference type="Gene3D" id="3.40.50.20">
    <property type="match status" value="1"/>
</dbReference>
<gene>
    <name evidence="18" type="ORF">CTAYLR_007865</name>
</gene>
<sequence length="1003" mass="103972">MFKVLVVGSGGREHAIAAALAASERVGAVLVAPGNGGTAGGKVRNVAAPPYAELGAWARAQGVGLAVIGPEAALVAGAADSLREAGVPCFGPSRAAAEIEASKAWAKRFMSRHGLRTARFETFVRDPDGAIAWVRAASFDVVVKASGLAAGKGVIVPENEAAAIAAVQELSAKHDEIVVEERLEGPEVSLLAWCDGETCECMPPAQDHKRAFDGDRGPNTGGMGAYAPTPQISAAYLAEARDAMRAAVEGLRREGRPFVGCLYGGFMLDPRGPCLLEFNARFGDPEAQVLLPLLASDCFEVALACAEGRLASVDVAWRRAAAATVVVAAAGYPGAYATGRRITGLEEVAKNLPGVSLYHAGTKRTDDGVLVTSGGRVLAATAVSSELKGAIAGAYAAAARVRFEGARYRGDVGRRCLDARLRIGVLGSTRGTSLQPILDALPGIVVCVLSNKINAQILDRARAAGVPVVDHVPAAKRSRDDYDADLSARLVAADVDCVLLIGWMRILSPGFVQAWRGRCLNVHPSLLPECGAGGMDLEVHAAVLEAGRPESGCTVHLVTDDVDGGAVVSQRVVPVPPDATPESLKALALVDAARRFAAGDVGERFAPRDYAFPPPKAEKTTTTPLTYRAAGVDVDAGNSLVERLKPLARSTAIPGVDAAGIGGFGAVFDLRAAGFAPTSDAPRDDVLLVSGTDGVGTKLRLAAEAFEATGRSHDGVLGVDLVAMCVNDVATTGATPLFFLDYYATSKLDVDRCAAFVEGVAMGCSLSGCALVGGETAEMPGLYSPGDFDVAGFAVGAVRREDLLPKTRDLRAGDALLALRSSGIHANGFSLVRAALAKRLSGGATCALNSPVRAFFPHDSADSLADILLAPTRLYAKQIAAARAAATLKAVAHVTGGGLLDNLPRVLPPDLAAKIDATAISPLPPLFDWLAQLCDLPDDEMLRTFNCGIGLVFVVDASDVDDLTRALQDAGEPDVLCIGALAPKYADDAPFILQKGPLLRRPR</sequence>
<dbReference type="InterPro" id="IPR036921">
    <property type="entry name" value="PurM-like_N_sf"/>
</dbReference>
<dbReference type="InterPro" id="IPR020559">
    <property type="entry name" value="PRibGlycinamide_synth_CS"/>
</dbReference>
<dbReference type="InterPro" id="IPR013815">
    <property type="entry name" value="ATP_grasp_subdomain_1"/>
</dbReference>
<evidence type="ECO:0000256" key="5">
    <source>
        <dbReference type="ARBA" id="ARBA00008696"/>
    </source>
</evidence>
<evidence type="ECO:0000256" key="6">
    <source>
        <dbReference type="ARBA" id="ARBA00013047"/>
    </source>
</evidence>
<dbReference type="Gene3D" id="3.30.470.20">
    <property type="entry name" value="ATP-grasp fold, B domain"/>
    <property type="match status" value="1"/>
</dbReference>
<dbReference type="InterPro" id="IPR037123">
    <property type="entry name" value="PRibGlycinamide_synth_C_sf"/>
</dbReference>
<keyword evidence="19" id="KW-1185">Reference proteome</keyword>
<dbReference type="InterPro" id="IPR036477">
    <property type="entry name" value="Formyl_transf_N_sf"/>
</dbReference>
<dbReference type="InterPro" id="IPR020561">
    <property type="entry name" value="PRibGlycinamid_synth_ATP-grasp"/>
</dbReference>
<feature type="domain" description="ATP-grasp" evidence="17">
    <location>
        <begin position="107"/>
        <end position="307"/>
    </location>
</feature>
<dbReference type="InterPro" id="IPR000115">
    <property type="entry name" value="PRibGlycinamide_synth"/>
</dbReference>
<evidence type="ECO:0000256" key="15">
    <source>
        <dbReference type="ARBA" id="ARBA00023268"/>
    </source>
</evidence>
<dbReference type="GO" id="GO:0004637">
    <property type="term" value="F:phosphoribosylamine-glycine ligase activity"/>
    <property type="evidence" value="ECO:0007669"/>
    <property type="project" value="UniProtKB-EC"/>
</dbReference>
<organism evidence="18 19">
    <name type="scientific">Chrysophaeum taylorii</name>
    <dbReference type="NCBI Taxonomy" id="2483200"/>
    <lineage>
        <taxon>Eukaryota</taxon>
        <taxon>Sar</taxon>
        <taxon>Stramenopiles</taxon>
        <taxon>Ochrophyta</taxon>
        <taxon>Pelagophyceae</taxon>
        <taxon>Pelagomonadales</taxon>
        <taxon>Pelagomonadaceae</taxon>
        <taxon>Chrysophaeum</taxon>
    </lineage>
</organism>
<dbReference type="SUPFAM" id="SSF53328">
    <property type="entry name" value="Formyltransferase"/>
    <property type="match status" value="1"/>
</dbReference>
<dbReference type="InterPro" id="IPR011054">
    <property type="entry name" value="Rudment_hybrid_motif"/>
</dbReference>
<comment type="pathway">
    <text evidence="2">Purine metabolism; IMP biosynthesis via de novo pathway; N(1)-(5-phospho-D-ribosyl)glycinamide from 5-phospho-alpha-D-ribose 1-diphosphate: step 2/2.</text>
</comment>
<name>A0AAD7UE26_9STRA</name>
<dbReference type="Gene3D" id="3.40.50.170">
    <property type="entry name" value="Formyl transferase, N-terminal domain"/>
    <property type="match status" value="1"/>
</dbReference>
<dbReference type="Gene3D" id="3.90.650.10">
    <property type="entry name" value="PurM-like C-terminal domain"/>
    <property type="match status" value="1"/>
</dbReference>
<dbReference type="InterPro" id="IPR011761">
    <property type="entry name" value="ATP-grasp"/>
</dbReference>
<dbReference type="GO" id="GO:0046084">
    <property type="term" value="P:adenine biosynthetic process"/>
    <property type="evidence" value="ECO:0007669"/>
    <property type="project" value="TreeGrafter"/>
</dbReference>
<dbReference type="SUPFAM" id="SSF55326">
    <property type="entry name" value="PurM N-terminal domain-like"/>
    <property type="match status" value="1"/>
</dbReference>
<dbReference type="AlphaFoldDB" id="A0AAD7UE26"/>
<reference evidence="18" key="1">
    <citation type="submission" date="2023-01" db="EMBL/GenBank/DDBJ databases">
        <title>Metagenome sequencing of chrysophaentin producing Chrysophaeum taylorii.</title>
        <authorList>
            <person name="Davison J."/>
            <person name="Bewley C."/>
        </authorList>
    </citation>
    <scope>NUCLEOTIDE SEQUENCE</scope>
    <source>
        <strain evidence="18">NIES-1699</strain>
    </source>
</reference>
<dbReference type="SUPFAM" id="SSF56042">
    <property type="entry name" value="PurM C-terminal domain-like"/>
    <property type="match status" value="1"/>
</dbReference>
<dbReference type="PANTHER" id="PTHR10520:SF12">
    <property type="entry name" value="TRIFUNCTIONAL PURINE BIOSYNTHETIC PROTEIN ADENOSINE-3"/>
    <property type="match status" value="1"/>
</dbReference>
<dbReference type="InterPro" id="IPR020560">
    <property type="entry name" value="PRibGlycinamide_synth_C-dom"/>
</dbReference>
<comment type="caution">
    <text evidence="18">The sequence shown here is derived from an EMBL/GenBank/DDBJ whole genome shotgun (WGS) entry which is preliminary data.</text>
</comment>
<evidence type="ECO:0000256" key="1">
    <source>
        <dbReference type="ARBA" id="ARBA00004686"/>
    </source>
</evidence>
<evidence type="ECO:0000256" key="2">
    <source>
        <dbReference type="ARBA" id="ARBA00005174"/>
    </source>
</evidence>
<dbReference type="SUPFAM" id="SSF51246">
    <property type="entry name" value="Rudiment single hybrid motif"/>
    <property type="match status" value="1"/>
</dbReference>
<dbReference type="CDD" id="cd02196">
    <property type="entry name" value="PurM"/>
    <property type="match status" value="1"/>
</dbReference>
<dbReference type="InterPro" id="IPR016188">
    <property type="entry name" value="PurM-like_N"/>
</dbReference>
<dbReference type="HAMAP" id="MF_00741">
    <property type="entry name" value="AIRS"/>
    <property type="match status" value="1"/>
</dbReference>
<dbReference type="InterPro" id="IPR016185">
    <property type="entry name" value="PreATP-grasp_dom_sf"/>
</dbReference>
<dbReference type="Proteomes" id="UP001230188">
    <property type="component" value="Unassembled WGS sequence"/>
</dbReference>
<dbReference type="InterPro" id="IPR004733">
    <property type="entry name" value="PurM_cligase"/>
</dbReference>
<dbReference type="NCBIfam" id="TIGR00877">
    <property type="entry name" value="purD"/>
    <property type="match status" value="1"/>
</dbReference>
<accession>A0AAD7UE26</accession>
<protein>
    <recommendedName>
        <fullName evidence="8">Trifunctional purine biosynthetic protein adenosine-3</fullName>
        <ecNumber evidence="6">6.3.3.1</ecNumber>
        <ecNumber evidence="7">6.3.4.13</ecNumber>
    </recommendedName>
</protein>
<dbReference type="InterPro" id="IPR036676">
    <property type="entry name" value="PurM-like_C_sf"/>
</dbReference>
<dbReference type="PROSITE" id="PS00373">
    <property type="entry name" value="GART"/>
    <property type="match status" value="1"/>
</dbReference>
<evidence type="ECO:0000256" key="13">
    <source>
        <dbReference type="ARBA" id="ARBA00022840"/>
    </source>
</evidence>
<keyword evidence="12" id="KW-0658">Purine biosynthesis</keyword>
<dbReference type="EC" id="6.3.3.1" evidence="6"/>
<dbReference type="PROSITE" id="PS50975">
    <property type="entry name" value="ATP_GRASP"/>
    <property type="match status" value="1"/>
</dbReference>
<dbReference type="FunFam" id="3.30.1330.10:FF:000001">
    <property type="entry name" value="Phosphoribosylformylglycinamidine cyclo-ligase"/>
    <property type="match status" value="1"/>
</dbReference>
<keyword evidence="15" id="KW-0511">Multifunctional enzyme</keyword>
<comment type="similarity">
    <text evidence="3">In the N-terminal section; belongs to the GARS family.</text>
</comment>
<keyword evidence="13 16" id="KW-0067">ATP-binding</keyword>
<evidence type="ECO:0000256" key="11">
    <source>
        <dbReference type="ARBA" id="ARBA00022741"/>
    </source>
</evidence>
<evidence type="ECO:0000256" key="9">
    <source>
        <dbReference type="ARBA" id="ARBA00022598"/>
    </source>
</evidence>
<dbReference type="GO" id="GO:0005829">
    <property type="term" value="C:cytosol"/>
    <property type="evidence" value="ECO:0007669"/>
    <property type="project" value="TreeGrafter"/>
</dbReference>
<dbReference type="Pfam" id="PF02844">
    <property type="entry name" value="GARS_N"/>
    <property type="match status" value="1"/>
</dbReference>
<evidence type="ECO:0000256" key="7">
    <source>
        <dbReference type="ARBA" id="ARBA00013255"/>
    </source>
</evidence>
<keyword evidence="11 16" id="KW-0547">Nucleotide-binding</keyword>
<dbReference type="Gene3D" id="3.90.600.10">
    <property type="entry name" value="Phosphoribosylglycinamide synthetase, C-terminal domain"/>
    <property type="match status" value="1"/>
</dbReference>
<dbReference type="GO" id="GO:0005524">
    <property type="term" value="F:ATP binding"/>
    <property type="evidence" value="ECO:0007669"/>
    <property type="project" value="UniProtKB-UniRule"/>
</dbReference>
<dbReference type="GO" id="GO:0046872">
    <property type="term" value="F:metal ion binding"/>
    <property type="evidence" value="ECO:0007669"/>
    <property type="project" value="UniProtKB-KW"/>
</dbReference>
<comment type="similarity">
    <text evidence="4">In the C-terminal section; belongs to the GART family.</text>
</comment>
<dbReference type="SMART" id="SM01210">
    <property type="entry name" value="GARS_C"/>
    <property type="match status" value="1"/>
</dbReference>
<evidence type="ECO:0000256" key="4">
    <source>
        <dbReference type="ARBA" id="ARBA00008630"/>
    </source>
</evidence>
<dbReference type="InterPro" id="IPR020562">
    <property type="entry name" value="PRibGlycinamide_synth_N"/>
</dbReference>
<dbReference type="SUPFAM" id="SSF52440">
    <property type="entry name" value="PreATP-grasp domain"/>
    <property type="match status" value="1"/>
</dbReference>
<evidence type="ECO:0000256" key="8">
    <source>
        <dbReference type="ARBA" id="ARBA00021140"/>
    </source>
</evidence>
<dbReference type="InterPro" id="IPR010918">
    <property type="entry name" value="PurM-like_C_dom"/>
</dbReference>
<proteinExistence type="inferred from homology"/>
<dbReference type="Pfam" id="PF02769">
    <property type="entry name" value="AIRS_C"/>
    <property type="match status" value="1"/>
</dbReference>
<evidence type="ECO:0000256" key="14">
    <source>
        <dbReference type="ARBA" id="ARBA00023211"/>
    </source>
</evidence>
<dbReference type="GO" id="GO:0004641">
    <property type="term" value="F:phosphoribosylformylglycinamidine cyclo-ligase activity"/>
    <property type="evidence" value="ECO:0007669"/>
    <property type="project" value="UniProtKB-EC"/>
</dbReference>
<dbReference type="InterPro" id="IPR001555">
    <property type="entry name" value="GART_AS"/>
</dbReference>
<evidence type="ECO:0000256" key="16">
    <source>
        <dbReference type="PROSITE-ProRule" id="PRU00409"/>
    </source>
</evidence>
<evidence type="ECO:0000313" key="19">
    <source>
        <dbReference type="Proteomes" id="UP001230188"/>
    </source>
</evidence>
<dbReference type="NCBIfam" id="TIGR00878">
    <property type="entry name" value="purM"/>
    <property type="match status" value="1"/>
</dbReference>
<dbReference type="FunFam" id="3.30.470.20:FF:000018">
    <property type="entry name" value="Trifunctional purine biosynthetic protein adenosine-3"/>
    <property type="match status" value="1"/>
</dbReference>
<dbReference type="GO" id="GO:0006189">
    <property type="term" value="P:'de novo' IMP biosynthetic process"/>
    <property type="evidence" value="ECO:0007669"/>
    <property type="project" value="InterPro"/>
</dbReference>
<dbReference type="PANTHER" id="PTHR10520">
    <property type="entry name" value="TRIFUNCTIONAL PURINE BIOSYNTHETIC PROTEIN ADENOSINE-3-RELATED"/>
    <property type="match status" value="1"/>
</dbReference>
<dbReference type="HAMAP" id="MF_00138">
    <property type="entry name" value="GARS"/>
    <property type="match status" value="1"/>
</dbReference>
<dbReference type="SUPFAM" id="SSF56059">
    <property type="entry name" value="Glutathione synthetase ATP-binding domain-like"/>
    <property type="match status" value="1"/>
</dbReference>
<dbReference type="EC" id="6.3.4.13" evidence="7"/>
<keyword evidence="14" id="KW-0464">Manganese</keyword>
<dbReference type="Gene3D" id="3.30.1330.10">
    <property type="entry name" value="PurM-like, N-terminal domain"/>
    <property type="match status" value="1"/>
</dbReference>
<comment type="similarity">
    <text evidence="5">In the central section; belongs to the AIR synthase family.</text>
</comment>
<evidence type="ECO:0000313" key="18">
    <source>
        <dbReference type="EMBL" id="KAJ8602302.1"/>
    </source>
</evidence>
<keyword evidence="10" id="KW-0479">Metal-binding</keyword>
<comment type="pathway">
    <text evidence="1">Purine metabolism; IMP biosynthesis via de novo pathway; 5-amino-1-(5-phospho-D-ribosyl)imidazole from N(2)-formyl-N(1)-(5-phospho-D-ribosyl)glycinamide: step 2/2.</text>
</comment>
<keyword evidence="9" id="KW-0436">Ligase</keyword>
<evidence type="ECO:0000256" key="10">
    <source>
        <dbReference type="ARBA" id="ARBA00022723"/>
    </source>
</evidence>
<dbReference type="Pfam" id="PF00551">
    <property type="entry name" value="Formyl_trans_N"/>
    <property type="match status" value="1"/>
</dbReference>
<dbReference type="InterPro" id="IPR002376">
    <property type="entry name" value="Formyl_transf_N"/>
</dbReference>
<evidence type="ECO:0000256" key="12">
    <source>
        <dbReference type="ARBA" id="ARBA00022755"/>
    </source>
</evidence>
<dbReference type="SMART" id="SM01209">
    <property type="entry name" value="GARS_A"/>
    <property type="match status" value="1"/>
</dbReference>
<dbReference type="PROSITE" id="PS00184">
    <property type="entry name" value="GARS"/>
    <property type="match status" value="1"/>
</dbReference>
<evidence type="ECO:0000256" key="3">
    <source>
        <dbReference type="ARBA" id="ARBA00007423"/>
    </source>
</evidence>
<dbReference type="Pfam" id="PF01071">
    <property type="entry name" value="GARS_A"/>
    <property type="match status" value="1"/>
</dbReference>
<dbReference type="EMBL" id="JAQMWT010000387">
    <property type="protein sequence ID" value="KAJ8602302.1"/>
    <property type="molecule type" value="Genomic_DNA"/>
</dbReference>
<dbReference type="Pfam" id="PF00586">
    <property type="entry name" value="AIRS"/>
    <property type="match status" value="1"/>
</dbReference>
<dbReference type="Gene3D" id="3.30.1490.20">
    <property type="entry name" value="ATP-grasp fold, A domain"/>
    <property type="match status" value="1"/>
</dbReference>
<evidence type="ECO:0000259" key="17">
    <source>
        <dbReference type="PROSITE" id="PS50975"/>
    </source>
</evidence>